<gene>
    <name evidence="2" type="ORF">ENS31_08425</name>
</gene>
<name>A0A7V3E7S7_9BACT</name>
<accession>A0A7V3E7S7</accession>
<organism evidence="2">
    <name type="scientific">Ignavibacterium album</name>
    <dbReference type="NCBI Taxonomy" id="591197"/>
    <lineage>
        <taxon>Bacteria</taxon>
        <taxon>Pseudomonadati</taxon>
        <taxon>Ignavibacteriota</taxon>
        <taxon>Ignavibacteria</taxon>
        <taxon>Ignavibacteriales</taxon>
        <taxon>Ignavibacteriaceae</taxon>
        <taxon>Ignavibacterium</taxon>
    </lineage>
</organism>
<keyword evidence="1" id="KW-0175">Coiled coil</keyword>
<feature type="coiled-coil region" evidence="1">
    <location>
        <begin position="56"/>
        <end position="83"/>
    </location>
</feature>
<evidence type="ECO:0000256" key="1">
    <source>
        <dbReference type="SAM" id="Coils"/>
    </source>
</evidence>
<protein>
    <submittedName>
        <fullName evidence="2">Periplasmic heavy metal sensor</fullName>
    </submittedName>
</protein>
<sequence>MKTKLFVAISAIIVFSLFTDVFAQMERMKMREKMHERMEVKLNLSESQKAKVDELRLNHQKKMIDLKANLEKKEVELKSLRNSEKLNRSDFLKLVKEISEIKNTMALERANHKMDIYELLDKDQQKIWRELKPEFGMKERKQMKMHKHRDLD</sequence>
<dbReference type="EMBL" id="DSUJ01000008">
    <property type="protein sequence ID" value="HFI91534.1"/>
    <property type="molecule type" value="Genomic_DNA"/>
</dbReference>
<evidence type="ECO:0000313" key="2">
    <source>
        <dbReference type="EMBL" id="HFI91534.1"/>
    </source>
</evidence>
<proteinExistence type="predicted"/>
<comment type="caution">
    <text evidence="2">The sequence shown here is derived from an EMBL/GenBank/DDBJ whole genome shotgun (WGS) entry which is preliminary data.</text>
</comment>
<dbReference type="Pfam" id="PF13801">
    <property type="entry name" value="Metal_resist"/>
    <property type="match status" value="1"/>
</dbReference>
<reference evidence="2" key="1">
    <citation type="journal article" date="2020" name="mSystems">
        <title>Genome- and Community-Level Interaction Insights into Carbon Utilization and Element Cycling Functions of Hydrothermarchaeota in Hydrothermal Sediment.</title>
        <authorList>
            <person name="Zhou Z."/>
            <person name="Liu Y."/>
            <person name="Xu W."/>
            <person name="Pan J."/>
            <person name="Luo Z.H."/>
            <person name="Li M."/>
        </authorList>
    </citation>
    <scope>NUCLEOTIDE SEQUENCE [LARGE SCALE GENOMIC DNA]</scope>
    <source>
        <strain evidence="2">SpSt-479</strain>
    </source>
</reference>
<dbReference type="InterPro" id="IPR025961">
    <property type="entry name" value="Metal_resist"/>
</dbReference>
<dbReference type="Gene3D" id="1.20.120.1490">
    <property type="match status" value="1"/>
</dbReference>
<dbReference type="AlphaFoldDB" id="A0A7V3E7S7"/>